<sequence length="595" mass="65386">MGFTSFLLLTSASAVCGFAPSISSSVSHLSNVYEKNRVAGFELPKQSNKKALWMSDSEDAVVSTILDSSELLGLPARPGRPLKVAIAGGGVGGLTTALCMLKKGFDVTVYEKTAAFARFGGPIQFASNALSVLKEIDEKLFNDVMDKFTFTGTRACGIKDGLRADGSFRMTGDSLDYLWNPDAPADWFVKFPLKECADLYKLPYTGVINRPDLQDLLIQECKALAGDDFIQNGNAVVSYEDKGVGEGVSFTLADGTTEEADVLVGCDGIWSAVRAQMYGEELRVTSPDKKKRQGCTYSGYTVFAGETVLKTDDYYETGYKVYIGPQRYFVTSDVGEGRIQWYAFFALPPGTKKAPSGWGGSTRDEQGDPGENLVDYVKSLHEGWSSEVMDVLDSTPPESVEQRDLYDRAPELLRSWAKGNVVLMGDAVHPMMPNLGQGGCQAIEDAYVLTETLAATKSTQKIPDALNDFYKKRIVRVTIVQFLSRLASDLIINAFDTPWSPHDNKGTSWKSYLTFFWKPLLQYAIFPGQFAYLYSYFPTGGMGDLPQQLEARWKTKHEKDAEAVFAKVAEEGQQSSGPSFFKKAENKPEDAALVK</sequence>
<keyword evidence="3" id="KW-0274">FAD</keyword>
<dbReference type="Pfam" id="PF01266">
    <property type="entry name" value="DAO"/>
    <property type="match status" value="1"/>
</dbReference>
<evidence type="ECO:0000256" key="5">
    <source>
        <dbReference type="SAM" id="MobiDB-lite"/>
    </source>
</evidence>
<dbReference type="PANTHER" id="PTHR46496">
    <property type="match status" value="1"/>
</dbReference>
<evidence type="ECO:0000259" key="7">
    <source>
        <dbReference type="Pfam" id="PF01266"/>
    </source>
</evidence>
<feature type="region of interest" description="Disordered" evidence="5">
    <location>
        <begin position="570"/>
        <end position="595"/>
    </location>
</feature>
<evidence type="ECO:0000256" key="3">
    <source>
        <dbReference type="ARBA" id="ARBA00022827"/>
    </source>
</evidence>
<dbReference type="SUPFAM" id="SSF51905">
    <property type="entry name" value="FAD/NAD(P)-binding domain"/>
    <property type="match status" value="1"/>
</dbReference>
<proteinExistence type="predicted"/>
<dbReference type="InterPro" id="IPR002938">
    <property type="entry name" value="FAD-bd"/>
</dbReference>
<gene>
    <name evidence="9" type="ORF">EANT1437_LOCUS8461</name>
</gene>
<evidence type="ECO:0000313" key="9">
    <source>
        <dbReference type="EMBL" id="CAD9676530.1"/>
    </source>
</evidence>
<dbReference type="InterPro" id="IPR036188">
    <property type="entry name" value="FAD/NAD-bd_sf"/>
</dbReference>
<dbReference type="GO" id="GO:0071949">
    <property type="term" value="F:FAD binding"/>
    <property type="evidence" value="ECO:0007669"/>
    <property type="project" value="InterPro"/>
</dbReference>
<protein>
    <recommendedName>
        <fullName evidence="10">FAD-binding domain-containing protein</fullName>
    </recommendedName>
</protein>
<reference evidence="9" key="1">
    <citation type="submission" date="2021-01" db="EMBL/GenBank/DDBJ databases">
        <authorList>
            <person name="Corre E."/>
            <person name="Pelletier E."/>
            <person name="Niang G."/>
            <person name="Scheremetjew M."/>
            <person name="Finn R."/>
            <person name="Kale V."/>
            <person name="Holt S."/>
            <person name="Cochrane G."/>
            <person name="Meng A."/>
            <person name="Brown T."/>
            <person name="Cohen L."/>
        </authorList>
    </citation>
    <scope>NUCLEOTIDE SEQUENCE</scope>
    <source>
        <strain evidence="9">CCMP1452</strain>
    </source>
</reference>
<feature type="domain" description="FAD dependent oxidoreductase" evidence="7">
    <location>
        <begin position="83"/>
        <end position="283"/>
    </location>
</feature>
<dbReference type="AlphaFoldDB" id="A0A7S2RNW8"/>
<dbReference type="Gene3D" id="3.50.50.60">
    <property type="entry name" value="FAD/NAD(P)-binding domain"/>
    <property type="match status" value="1"/>
</dbReference>
<dbReference type="PRINTS" id="PR00420">
    <property type="entry name" value="RNGMNOXGNASE"/>
</dbReference>
<dbReference type="Pfam" id="PF01494">
    <property type="entry name" value="FAD_binding_3"/>
    <property type="match status" value="1"/>
</dbReference>
<feature type="compositionally biased region" description="Basic and acidic residues" evidence="5">
    <location>
        <begin position="582"/>
        <end position="595"/>
    </location>
</feature>
<keyword evidence="4" id="KW-0560">Oxidoreductase</keyword>
<dbReference type="InterPro" id="IPR006076">
    <property type="entry name" value="FAD-dep_OxRdtase"/>
</dbReference>
<evidence type="ECO:0000256" key="6">
    <source>
        <dbReference type="SAM" id="SignalP"/>
    </source>
</evidence>
<evidence type="ECO:0000256" key="4">
    <source>
        <dbReference type="ARBA" id="ARBA00023002"/>
    </source>
</evidence>
<evidence type="ECO:0000256" key="2">
    <source>
        <dbReference type="ARBA" id="ARBA00022630"/>
    </source>
</evidence>
<feature type="chain" id="PRO_5031554292" description="FAD-binding domain-containing protein" evidence="6">
    <location>
        <begin position="18"/>
        <end position="595"/>
    </location>
</feature>
<dbReference type="EMBL" id="HBHI01016443">
    <property type="protein sequence ID" value="CAD9676530.1"/>
    <property type="molecule type" value="Transcribed_RNA"/>
</dbReference>
<name>A0A7S2RNW8_9STRA</name>
<keyword evidence="6" id="KW-0732">Signal</keyword>
<feature type="domain" description="FAD-binding" evidence="8">
    <location>
        <begin position="394"/>
        <end position="472"/>
    </location>
</feature>
<comment type="cofactor">
    <cofactor evidence="1">
        <name>FAD</name>
        <dbReference type="ChEBI" id="CHEBI:57692"/>
    </cofactor>
</comment>
<evidence type="ECO:0000256" key="1">
    <source>
        <dbReference type="ARBA" id="ARBA00001974"/>
    </source>
</evidence>
<keyword evidence="2" id="KW-0285">Flavoprotein</keyword>
<dbReference type="GO" id="GO:0016491">
    <property type="term" value="F:oxidoreductase activity"/>
    <property type="evidence" value="ECO:0007669"/>
    <property type="project" value="UniProtKB-KW"/>
</dbReference>
<feature type="signal peptide" evidence="6">
    <location>
        <begin position="1"/>
        <end position="17"/>
    </location>
</feature>
<dbReference type="PANTHER" id="PTHR46496:SF1">
    <property type="entry name" value="ZEAXANTHIN EPOXIDASE, CHLOROPLASTIC"/>
    <property type="match status" value="1"/>
</dbReference>
<accession>A0A7S2RNW8</accession>
<evidence type="ECO:0008006" key="10">
    <source>
        <dbReference type="Google" id="ProtNLM"/>
    </source>
</evidence>
<organism evidence="9">
    <name type="scientific">Eucampia antarctica</name>
    <dbReference type="NCBI Taxonomy" id="49252"/>
    <lineage>
        <taxon>Eukaryota</taxon>
        <taxon>Sar</taxon>
        <taxon>Stramenopiles</taxon>
        <taxon>Ochrophyta</taxon>
        <taxon>Bacillariophyta</taxon>
        <taxon>Mediophyceae</taxon>
        <taxon>Biddulphiophycidae</taxon>
        <taxon>Hemiaulales</taxon>
        <taxon>Hemiaulaceae</taxon>
        <taxon>Eucampia</taxon>
    </lineage>
</organism>
<evidence type="ECO:0000259" key="8">
    <source>
        <dbReference type="Pfam" id="PF01494"/>
    </source>
</evidence>